<evidence type="ECO:0000256" key="9">
    <source>
        <dbReference type="ARBA" id="ARBA00022932"/>
    </source>
</evidence>
<evidence type="ECO:0000259" key="13">
    <source>
        <dbReference type="SMART" id="SM00382"/>
    </source>
</evidence>
<feature type="compositionally biased region" description="Acidic residues" evidence="12">
    <location>
        <begin position="661"/>
        <end position="684"/>
    </location>
</feature>
<feature type="compositionally biased region" description="Pro residues" evidence="12">
    <location>
        <begin position="1"/>
        <end position="12"/>
    </location>
</feature>
<feature type="region of interest" description="Disordered" evidence="12">
    <location>
        <begin position="624"/>
        <end position="684"/>
    </location>
</feature>
<dbReference type="GO" id="GO:0006261">
    <property type="term" value="P:DNA-templated DNA replication"/>
    <property type="evidence" value="ECO:0007669"/>
    <property type="project" value="TreeGrafter"/>
</dbReference>
<dbReference type="NCBIfam" id="TIGR02397">
    <property type="entry name" value="dnaX_nterm"/>
    <property type="match status" value="1"/>
</dbReference>
<dbReference type="AlphaFoldDB" id="A0A7W6RAD7"/>
<dbReference type="PANTHER" id="PTHR11669:SF0">
    <property type="entry name" value="PROTEIN STICHEL-LIKE 2"/>
    <property type="match status" value="1"/>
</dbReference>
<proteinExistence type="inferred from homology"/>
<keyword evidence="8 11" id="KW-0067">ATP-binding</keyword>
<dbReference type="EC" id="2.7.7.7" evidence="11"/>
<feature type="compositionally biased region" description="Gly residues" evidence="12">
    <location>
        <begin position="409"/>
        <end position="435"/>
    </location>
</feature>
<dbReference type="InterPro" id="IPR003593">
    <property type="entry name" value="AAA+_ATPase"/>
</dbReference>
<dbReference type="SMART" id="SM00382">
    <property type="entry name" value="AAA"/>
    <property type="match status" value="1"/>
</dbReference>
<dbReference type="Gene3D" id="3.40.50.300">
    <property type="entry name" value="P-loop containing nucleotide triphosphate hydrolases"/>
    <property type="match status" value="1"/>
</dbReference>
<organism evidence="14 15">
    <name type="scientific">Roseospira visakhapatnamensis</name>
    <dbReference type="NCBI Taxonomy" id="390880"/>
    <lineage>
        <taxon>Bacteria</taxon>
        <taxon>Pseudomonadati</taxon>
        <taxon>Pseudomonadota</taxon>
        <taxon>Alphaproteobacteria</taxon>
        <taxon>Rhodospirillales</taxon>
        <taxon>Rhodospirillaceae</taxon>
        <taxon>Roseospira</taxon>
    </lineage>
</organism>
<keyword evidence="15" id="KW-1185">Reference proteome</keyword>
<dbReference type="InterPro" id="IPR022754">
    <property type="entry name" value="DNA_pol_III_gamma-3"/>
</dbReference>
<feature type="domain" description="AAA+ ATPase" evidence="13">
    <location>
        <begin position="66"/>
        <end position="213"/>
    </location>
</feature>
<sequence>MSEPPLEVPPPSGTSDTAAGGSAPRSADARGYRVLARKYRPVTFDQLIGQDTLVRTLTNAVRGGRLAQAYMLTGVRGVGKTTTARLIARALNCIGPDGTGGVTITPCGTCDACRSIMEDRHVDVLEMDAASRTGVNDIREILDGVRYRPTAARFKVYIIDEVHMLSNQAFNALLKTLEEPPDHVTFIFATTEIRKVPVTVLSRCQRFDLRRVEQAVLAEHFAGIAAREGATVAPAALALIARAADGSVRDGLSLLDQAIAHGDGAVDEGQVRHMLGLADRAQVFDLFESLMKGDVAAALEVLAGQYALGADPLVVLQDLLGLAHWLTRGKVVRGQDDDPILPEAERTRGRAMAEGLSMATLTRAWQMLLKGLGEARVAPDPLQAVEMALIRLAYASDLPSPAEAVARLTGGGPRPGPGGSGGSGRGGGPGPGGTGPMDTPAEARATGAAVGPGGGISSRAGGGAAMALRSDPAPHVTPHVNPDAAPAPSPDPDQDSRPAPAGDPASLPPMPATFQAVVDLTRDRREATLAMHLDRDVRLVRFEPGRIDLNLGPGAPRDLPARLQSLLGMWTGRRWTVSISDLPGAPTLHETLQDSVRADPLVKAVLDTFPGATIGVVRTRAVGQDGAAGSGGRDDGGRTGGGGAGGGDDLDDLDASGLDDALLDPEDDPFGEGFSDDDFGDDDP</sequence>
<keyword evidence="2 11" id="KW-0808">Transferase</keyword>
<name>A0A7W6RAD7_9PROT</name>
<dbReference type="InterPro" id="IPR008921">
    <property type="entry name" value="DNA_pol3_clamp-load_cplx_C"/>
</dbReference>
<dbReference type="Gene3D" id="1.10.8.60">
    <property type="match status" value="1"/>
</dbReference>
<keyword evidence="6 11" id="KW-0547">Nucleotide-binding</keyword>
<dbReference type="CDD" id="cd18137">
    <property type="entry name" value="HLD_clamp_pol_III_gamma_tau"/>
    <property type="match status" value="1"/>
</dbReference>
<dbReference type="GO" id="GO:0005524">
    <property type="term" value="F:ATP binding"/>
    <property type="evidence" value="ECO:0007669"/>
    <property type="project" value="UniProtKB-KW"/>
</dbReference>
<evidence type="ECO:0000256" key="7">
    <source>
        <dbReference type="ARBA" id="ARBA00022833"/>
    </source>
</evidence>
<feature type="region of interest" description="Disordered" evidence="12">
    <location>
        <begin position="404"/>
        <end position="511"/>
    </location>
</feature>
<dbReference type="RefSeq" id="WP_184042125.1">
    <property type="nucleotide sequence ID" value="NZ_JACIGK010000001.1"/>
</dbReference>
<evidence type="ECO:0000256" key="10">
    <source>
        <dbReference type="ARBA" id="ARBA00049244"/>
    </source>
</evidence>
<dbReference type="Gene3D" id="1.20.272.10">
    <property type="match status" value="1"/>
</dbReference>
<feature type="compositionally biased region" description="Gly residues" evidence="12">
    <location>
        <begin position="638"/>
        <end position="647"/>
    </location>
</feature>
<accession>A0A7W6RAD7</accession>
<keyword evidence="7" id="KW-0862">Zinc</keyword>
<keyword evidence="3 11" id="KW-0548">Nucleotidyltransferase</keyword>
<dbReference type="CDD" id="cd00009">
    <property type="entry name" value="AAA"/>
    <property type="match status" value="1"/>
</dbReference>
<dbReference type="SUPFAM" id="SSF48019">
    <property type="entry name" value="post-AAA+ oligomerization domain-like"/>
    <property type="match status" value="1"/>
</dbReference>
<evidence type="ECO:0000256" key="4">
    <source>
        <dbReference type="ARBA" id="ARBA00022705"/>
    </source>
</evidence>
<dbReference type="InterPro" id="IPR045085">
    <property type="entry name" value="HLD_clamp_pol_III_gamma_tau"/>
</dbReference>
<dbReference type="Proteomes" id="UP000554286">
    <property type="component" value="Unassembled WGS sequence"/>
</dbReference>
<dbReference type="EMBL" id="JACIGK010000001">
    <property type="protein sequence ID" value="MBB4264481.1"/>
    <property type="molecule type" value="Genomic_DNA"/>
</dbReference>
<evidence type="ECO:0000256" key="1">
    <source>
        <dbReference type="ARBA" id="ARBA00006360"/>
    </source>
</evidence>
<evidence type="ECO:0000256" key="5">
    <source>
        <dbReference type="ARBA" id="ARBA00022723"/>
    </source>
</evidence>
<dbReference type="Pfam" id="PF22608">
    <property type="entry name" value="DNAX_ATPase_lid"/>
    <property type="match status" value="1"/>
</dbReference>
<dbReference type="GO" id="GO:0046872">
    <property type="term" value="F:metal ion binding"/>
    <property type="evidence" value="ECO:0007669"/>
    <property type="project" value="UniProtKB-KW"/>
</dbReference>
<dbReference type="FunFam" id="1.20.272.10:FF:000003">
    <property type="entry name" value="DNA polymerase III subunit gamma/tau"/>
    <property type="match status" value="1"/>
</dbReference>
<dbReference type="FunFam" id="1.10.8.60:FF:000013">
    <property type="entry name" value="DNA polymerase III subunit gamma/tau"/>
    <property type="match status" value="1"/>
</dbReference>
<evidence type="ECO:0000256" key="3">
    <source>
        <dbReference type="ARBA" id="ARBA00022695"/>
    </source>
</evidence>
<dbReference type="InterPro" id="IPR012763">
    <property type="entry name" value="DNA_pol_III_sug/sutau_N"/>
</dbReference>
<comment type="function">
    <text evidence="11">DNA polymerase III is a complex, multichain enzyme responsible for most of the replicative synthesis in bacteria. This DNA polymerase also exhibits 3' to 5' exonuclease activity.</text>
</comment>
<reference evidence="14 15" key="1">
    <citation type="submission" date="2020-08" db="EMBL/GenBank/DDBJ databases">
        <title>Genome sequencing of Purple Non-Sulfur Bacteria from various extreme environments.</title>
        <authorList>
            <person name="Mayer M."/>
        </authorList>
    </citation>
    <scope>NUCLEOTIDE SEQUENCE [LARGE SCALE GENOMIC DNA]</scope>
    <source>
        <strain evidence="14 15">JA131</strain>
    </source>
</reference>
<dbReference type="GO" id="GO:0003887">
    <property type="term" value="F:DNA-directed DNA polymerase activity"/>
    <property type="evidence" value="ECO:0007669"/>
    <property type="project" value="UniProtKB-KW"/>
</dbReference>
<comment type="subunit">
    <text evidence="11">DNA polymerase III contains a core (composed of alpha, epsilon and theta chains) that associates with a tau subunit. This core dimerizes to form the POLIII' complex. PolIII' associates with the gamma complex (composed of gamma, delta, delta', psi and chi chains) and with the beta chain to form the complete DNA polymerase III complex.</text>
</comment>
<evidence type="ECO:0000313" key="15">
    <source>
        <dbReference type="Proteomes" id="UP000554286"/>
    </source>
</evidence>
<protein>
    <recommendedName>
        <fullName evidence="11">DNA polymerase III subunit gamma/tau</fullName>
        <ecNumber evidence="11">2.7.7.7</ecNumber>
    </recommendedName>
</protein>
<evidence type="ECO:0000256" key="2">
    <source>
        <dbReference type="ARBA" id="ARBA00022679"/>
    </source>
</evidence>
<dbReference type="Pfam" id="PF13177">
    <property type="entry name" value="DNA_pol3_delta2"/>
    <property type="match status" value="1"/>
</dbReference>
<evidence type="ECO:0000256" key="8">
    <source>
        <dbReference type="ARBA" id="ARBA00022840"/>
    </source>
</evidence>
<keyword evidence="5" id="KW-0479">Metal-binding</keyword>
<comment type="caution">
    <text evidence="14">The sequence shown here is derived from an EMBL/GenBank/DDBJ whole genome shotgun (WGS) entry which is preliminary data.</text>
</comment>
<evidence type="ECO:0000256" key="12">
    <source>
        <dbReference type="SAM" id="MobiDB-lite"/>
    </source>
</evidence>
<feature type="region of interest" description="Disordered" evidence="12">
    <location>
        <begin position="1"/>
        <end position="26"/>
    </location>
</feature>
<dbReference type="Pfam" id="PF12169">
    <property type="entry name" value="DNA_pol3_gamma3"/>
    <property type="match status" value="1"/>
</dbReference>
<evidence type="ECO:0000256" key="6">
    <source>
        <dbReference type="ARBA" id="ARBA00022741"/>
    </source>
</evidence>
<dbReference type="SUPFAM" id="SSF52540">
    <property type="entry name" value="P-loop containing nucleoside triphosphate hydrolases"/>
    <property type="match status" value="1"/>
</dbReference>
<comment type="catalytic activity">
    <reaction evidence="10 11">
        <text>DNA(n) + a 2'-deoxyribonucleoside 5'-triphosphate = DNA(n+1) + diphosphate</text>
        <dbReference type="Rhea" id="RHEA:22508"/>
        <dbReference type="Rhea" id="RHEA-COMP:17339"/>
        <dbReference type="Rhea" id="RHEA-COMP:17340"/>
        <dbReference type="ChEBI" id="CHEBI:33019"/>
        <dbReference type="ChEBI" id="CHEBI:61560"/>
        <dbReference type="ChEBI" id="CHEBI:173112"/>
        <dbReference type="EC" id="2.7.7.7"/>
    </reaction>
</comment>
<keyword evidence="4 11" id="KW-0235">DNA replication</keyword>
<comment type="similarity">
    <text evidence="1 11">Belongs to the DnaX/STICHEL family.</text>
</comment>
<dbReference type="NCBIfam" id="NF006585">
    <property type="entry name" value="PRK09111.1"/>
    <property type="match status" value="1"/>
</dbReference>
<dbReference type="Pfam" id="PF12362">
    <property type="entry name" value="DUF3646"/>
    <property type="match status" value="1"/>
</dbReference>
<evidence type="ECO:0000313" key="14">
    <source>
        <dbReference type="EMBL" id="MBB4264481.1"/>
    </source>
</evidence>
<dbReference type="InterPro" id="IPR050238">
    <property type="entry name" value="DNA_Rep/Repair_Clamp_Loader"/>
</dbReference>
<dbReference type="InterPro" id="IPR027417">
    <property type="entry name" value="P-loop_NTPase"/>
</dbReference>
<dbReference type="FunFam" id="3.40.50.300:FF:000014">
    <property type="entry name" value="DNA polymerase III subunit gamma/tau"/>
    <property type="match status" value="1"/>
</dbReference>
<gene>
    <name evidence="11" type="primary">dnaX</name>
    <name evidence="14" type="ORF">GGD89_000087</name>
</gene>
<evidence type="ECO:0000256" key="11">
    <source>
        <dbReference type="RuleBase" id="RU364063"/>
    </source>
</evidence>
<dbReference type="GO" id="GO:0003677">
    <property type="term" value="F:DNA binding"/>
    <property type="evidence" value="ECO:0007669"/>
    <property type="project" value="InterPro"/>
</dbReference>
<dbReference type="PANTHER" id="PTHR11669">
    <property type="entry name" value="REPLICATION FACTOR C / DNA POLYMERASE III GAMMA-TAU SUBUNIT"/>
    <property type="match status" value="1"/>
</dbReference>
<dbReference type="InterPro" id="IPR022107">
    <property type="entry name" value="DNA_pol_III_gamma/tau_C"/>
</dbReference>
<dbReference type="GO" id="GO:0009360">
    <property type="term" value="C:DNA polymerase III complex"/>
    <property type="evidence" value="ECO:0007669"/>
    <property type="project" value="InterPro"/>
</dbReference>
<feature type="compositionally biased region" description="Gly residues" evidence="12">
    <location>
        <begin position="450"/>
        <end position="464"/>
    </location>
</feature>
<keyword evidence="9 11" id="KW-0239">DNA-directed DNA polymerase</keyword>